<protein>
    <recommendedName>
        <fullName evidence="4">S-methyl-5'-thioadenosine phosphorylase</fullName>
        <ecNumber evidence="4">2.4.2.28</ecNumber>
    </recommendedName>
    <alternativeName>
        <fullName evidence="4">5'-methylthioadenosine phosphorylase</fullName>
        <shortName evidence="4">MTA phosphorylase</shortName>
        <shortName evidence="4">MTAP</shortName>
        <shortName evidence="4">MTAPase</shortName>
    </alternativeName>
</protein>
<comment type="subunit">
    <text evidence="4">Homotrimer.</text>
</comment>
<evidence type="ECO:0000313" key="6">
    <source>
        <dbReference type="EMBL" id="PFX27758.1"/>
    </source>
</evidence>
<dbReference type="STRING" id="50429.A0A2B4SGQ0"/>
<dbReference type="NCBIfam" id="TIGR01694">
    <property type="entry name" value="MTAP"/>
    <property type="match status" value="1"/>
</dbReference>
<keyword evidence="1 4" id="KW-0328">Glycosyltransferase</keyword>
<feature type="domain" description="Nucleoside phosphorylase" evidence="5">
    <location>
        <begin position="57"/>
        <end position="300"/>
    </location>
</feature>
<comment type="caution">
    <text evidence="6">The sequence shown here is derived from an EMBL/GenBank/DDBJ whole genome shotgun (WGS) entry which is preliminary data.</text>
</comment>
<dbReference type="Pfam" id="PF01048">
    <property type="entry name" value="PNP_UDP_1"/>
    <property type="match status" value="1"/>
</dbReference>
<feature type="binding site" evidence="4">
    <location>
        <begin position="266"/>
        <end position="268"/>
    </location>
    <ligand>
        <name>substrate</name>
    </ligand>
</feature>
<feature type="site" description="Important for substrate specificity" evidence="4">
    <location>
        <position position="279"/>
    </location>
</feature>
<organism evidence="6 7">
    <name type="scientific">Stylophora pistillata</name>
    <name type="common">Smooth cauliflower coral</name>
    <dbReference type="NCBI Taxonomy" id="50429"/>
    <lineage>
        <taxon>Eukaryota</taxon>
        <taxon>Metazoa</taxon>
        <taxon>Cnidaria</taxon>
        <taxon>Anthozoa</taxon>
        <taxon>Hexacorallia</taxon>
        <taxon>Scleractinia</taxon>
        <taxon>Astrocoeniina</taxon>
        <taxon>Pocilloporidae</taxon>
        <taxon>Stylophora</taxon>
    </lineage>
</organism>
<comment type="subcellular location">
    <subcellularLocation>
        <location evidence="4">Cytoplasm</location>
    </subcellularLocation>
    <subcellularLocation>
        <location evidence="4">Nucleus</location>
    </subcellularLocation>
</comment>
<dbReference type="GO" id="GO:0005829">
    <property type="term" value="C:cytosol"/>
    <property type="evidence" value="ECO:0007669"/>
    <property type="project" value="TreeGrafter"/>
</dbReference>
<comment type="function">
    <text evidence="4">Catalyzes the reversible phosphorylation of S-methyl-5'-thioadenosine (MTA) to adenine and 5-methylthioribose-1-phosphate. Involved in the breakdown of MTA, a major by-product of polyamine biosynthesis. Responsible for the first step in the methionine salvage pathway after MTA has been generated from S-adenosylmethionine. Has broad substrate specificity with 6-aminopurine nucleosides as preferred substrates.</text>
</comment>
<dbReference type="HAMAP" id="MF_01963">
    <property type="entry name" value="MTAP"/>
    <property type="match status" value="1"/>
</dbReference>
<dbReference type="PANTHER" id="PTHR42679:SF2">
    <property type="entry name" value="S-METHYL-5'-THIOADENOSINE PHOSPHORYLASE"/>
    <property type="match status" value="1"/>
</dbReference>
<dbReference type="PROSITE" id="PS01240">
    <property type="entry name" value="PNP_MTAP_2"/>
    <property type="match status" value="1"/>
</dbReference>
<name>A0A2B4SGQ0_STYPI</name>
<keyword evidence="4" id="KW-0963">Cytoplasm</keyword>
<dbReference type="GO" id="GO:0006166">
    <property type="term" value="P:purine ribonucleoside salvage"/>
    <property type="evidence" value="ECO:0007669"/>
    <property type="project" value="UniProtKB-KW"/>
</dbReference>
<reference evidence="7" key="1">
    <citation type="journal article" date="2017" name="bioRxiv">
        <title>Comparative analysis of the genomes of Stylophora pistillata and Acropora digitifera provides evidence for extensive differences between species of corals.</title>
        <authorList>
            <person name="Voolstra C.R."/>
            <person name="Li Y."/>
            <person name="Liew Y.J."/>
            <person name="Baumgarten S."/>
            <person name="Zoccola D."/>
            <person name="Flot J.-F."/>
            <person name="Tambutte S."/>
            <person name="Allemand D."/>
            <person name="Aranda M."/>
        </authorList>
    </citation>
    <scope>NUCLEOTIDE SEQUENCE [LARGE SCALE GENOMIC DNA]</scope>
</reference>
<dbReference type="CDD" id="cd09010">
    <property type="entry name" value="MTAP_SsMTAPII_like_MTIP"/>
    <property type="match status" value="1"/>
</dbReference>
<comment type="similarity">
    <text evidence="4">Belongs to the PNP/MTAP phosphorylase family. MTAP subfamily.</text>
</comment>
<feature type="binding site" evidence="4">
    <location>
        <position position="64"/>
    </location>
    <ligand>
        <name>phosphate</name>
        <dbReference type="ChEBI" id="CHEBI:43474"/>
    </ligand>
</feature>
<dbReference type="UniPathway" id="UPA00904">
    <property type="reaction ID" value="UER00873"/>
</dbReference>
<dbReference type="FunFam" id="3.40.50.1580:FF:000012">
    <property type="entry name" value="Probable 6-oxopurine nucleoside phosphorylase"/>
    <property type="match status" value="1"/>
</dbReference>
<evidence type="ECO:0000256" key="3">
    <source>
        <dbReference type="ARBA" id="ARBA00022726"/>
    </source>
</evidence>
<accession>A0A2B4SGQ0</accession>
<evidence type="ECO:0000256" key="4">
    <source>
        <dbReference type="HAMAP-Rule" id="MF_03155"/>
    </source>
</evidence>
<feature type="binding site" evidence="4">
    <location>
        <position position="242"/>
    </location>
    <ligand>
        <name>substrate</name>
    </ligand>
</feature>
<dbReference type="EC" id="2.4.2.28" evidence="4"/>
<dbReference type="AlphaFoldDB" id="A0A2B4SGQ0"/>
<dbReference type="OrthoDB" id="431409at2759"/>
<dbReference type="InterPro" id="IPR000845">
    <property type="entry name" value="Nucleoside_phosphorylase_d"/>
</dbReference>
<dbReference type="InterPro" id="IPR018099">
    <property type="entry name" value="Purine_phosphorylase-2_CS"/>
</dbReference>
<dbReference type="PANTHER" id="PTHR42679">
    <property type="entry name" value="S-METHYL-5'-THIOADENOSINE PHOSPHORYLASE"/>
    <property type="match status" value="1"/>
</dbReference>
<feature type="binding site" evidence="4">
    <location>
        <begin position="106"/>
        <end position="107"/>
    </location>
    <ligand>
        <name>phosphate</name>
        <dbReference type="ChEBI" id="CHEBI:43474"/>
    </ligand>
</feature>
<comment type="pathway">
    <text evidence="4">Amino-acid biosynthesis; L-methionine biosynthesis via salvage pathway; S-methyl-5-thio-alpha-D-ribose 1-phosphate from S-methyl-5'-thioadenosine (phosphorylase route): step 1/1.</text>
</comment>
<proteinExistence type="inferred from homology"/>
<dbReference type="GO" id="GO:0017061">
    <property type="term" value="F:S-methyl-5-thioadenosine phosphorylase activity"/>
    <property type="evidence" value="ECO:0007669"/>
    <property type="project" value="UniProtKB-UniRule"/>
</dbReference>
<keyword evidence="4" id="KW-0539">Nucleus</keyword>
<dbReference type="SUPFAM" id="SSF53167">
    <property type="entry name" value="Purine and uridine phosphorylases"/>
    <property type="match status" value="1"/>
</dbReference>
<dbReference type="GO" id="GO:0005634">
    <property type="term" value="C:nucleus"/>
    <property type="evidence" value="ECO:0007669"/>
    <property type="project" value="UniProtKB-SubCell"/>
</dbReference>
<keyword evidence="7" id="KW-1185">Reference proteome</keyword>
<keyword evidence="3 4" id="KW-0660">Purine salvage</keyword>
<evidence type="ECO:0000313" key="7">
    <source>
        <dbReference type="Proteomes" id="UP000225706"/>
    </source>
</evidence>
<dbReference type="InterPro" id="IPR010044">
    <property type="entry name" value="MTAP"/>
</dbReference>
<feature type="site" description="Important for substrate specificity" evidence="4">
    <location>
        <position position="224"/>
    </location>
</feature>
<sequence>MLFQHLCSVVCKQGIGFQIPHRYFASNALRFCVSRRPKRSCGTCFRFVTETSMGKIKIGIIGGTGLGDPDILKEGKEKRVSTPFGEPSDALVIGKISGVECVLLARHGKKHTVMPTNINYRANIWALKEEGCTHVIVTTACGSLKEEYKPGDLVFPDQFIDRTTKRTSTFYDGKEGSPPGICHMPMHEPYCCHVREILGEVAKELNLSHHSSGTNVVIEGPRFSSKAESKMFQMWGGDIINMTAVPEVVLANEAGLCYAAIAMVTDYDCWRDDHEPVSVESVMAIFKSNVENVKKLLLVVIPRIAAKEWNGIIKDRKAAVTNNLVQH</sequence>
<dbReference type="InterPro" id="IPR035994">
    <property type="entry name" value="Nucleoside_phosphorylase_sf"/>
</dbReference>
<evidence type="ECO:0000256" key="1">
    <source>
        <dbReference type="ARBA" id="ARBA00022676"/>
    </source>
</evidence>
<comment type="catalytic activity">
    <reaction evidence="4">
        <text>S-methyl-5'-thioadenosine + phosphate = 5-(methylsulfanyl)-alpha-D-ribose 1-phosphate + adenine</text>
        <dbReference type="Rhea" id="RHEA:11852"/>
        <dbReference type="ChEBI" id="CHEBI:16708"/>
        <dbReference type="ChEBI" id="CHEBI:17509"/>
        <dbReference type="ChEBI" id="CHEBI:43474"/>
        <dbReference type="ChEBI" id="CHEBI:58533"/>
        <dbReference type="EC" id="2.4.2.28"/>
    </reaction>
</comment>
<dbReference type="Gene3D" id="3.40.50.1580">
    <property type="entry name" value="Nucleoside phosphorylase domain"/>
    <property type="match status" value="1"/>
</dbReference>
<dbReference type="GO" id="GO:0019509">
    <property type="term" value="P:L-methionine salvage from methylthioadenosine"/>
    <property type="evidence" value="ECO:0007669"/>
    <property type="project" value="UniProtKB-UniRule"/>
</dbReference>
<feature type="binding site" evidence="4">
    <location>
        <begin position="139"/>
        <end position="140"/>
    </location>
    <ligand>
        <name>phosphate</name>
        <dbReference type="ChEBI" id="CHEBI:43474"/>
    </ligand>
</feature>
<keyword evidence="2 4" id="KW-0808">Transferase</keyword>
<dbReference type="Proteomes" id="UP000225706">
    <property type="component" value="Unassembled WGS sequence"/>
</dbReference>
<gene>
    <name evidence="6" type="ORF">AWC38_SpisGene7547</name>
</gene>
<evidence type="ECO:0000259" key="5">
    <source>
        <dbReference type="Pfam" id="PF01048"/>
    </source>
</evidence>
<feature type="binding site" evidence="4">
    <location>
        <position position="243"/>
    </location>
    <ligand>
        <name>phosphate</name>
        <dbReference type="ChEBI" id="CHEBI:43474"/>
    </ligand>
</feature>
<evidence type="ECO:0000256" key="2">
    <source>
        <dbReference type="ARBA" id="ARBA00022679"/>
    </source>
</evidence>
<dbReference type="EMBL" id="LSMT01000096">
    <property type="protein sequence ID" value="PFX27758.1"/>
    <property type="molecule type" value="Genomic_DNA"/>
</dbReference>